<evidence type="ECO:0000259" key="1">
    <source>
        <dbReference type="Pfam" id="PF00505"/>
    </source>
</evidence>
<comment type="caution">
    <text evidence="2">The sequence shown here is derived from an EMBL/GenBank/DDBJ whole genome shotgun (WGS) entry which is preliminary data.</text>
</comment>
<dbReference type="AlphaFoldDB" id="A0A9N9H5L6"/>
<dbReference type="SUPFAM" id="SSF47095">
    <property type="entry name" value="HMG-box"/>
    <property type="match status" value="1"/>
</dbReference>
<dbReference type="Pfam" id="PF00505">
    <property type="entry name" value="HMG_box"/>
    <property type="match status" value="1"/>
</dbReference>
<feature type="domain" description="HMG box" evidence="1">
    <location>
        <begin position="64"/>
        <end position="125"/>
    </location>
</feature>
<dbReference type="InterPro" id="IPR009071">
    <property type="entry name" value="HMG_box_dom"/>
</dbReference>
<proteinExistence type="predicted"/>
<dbReference type="EMBL" id="CAJVQA010007338">
    <property type="protein sequence ID" value="CAG8655199.1"/>
    <property type="molecule type" value="Genomic_DNA"/>
</dbReference>
<gene>
    <name evidence="2" type="ORF">CPELLU_LOCUS9535</name>
</gene>
<keyword evidence="3" id="KW-1185">Reference proteome</keyword>
<dbReference type="OrthoDB" id="6247875at2759"/>
<reference evidence="2" key="1">
    <citation type="submission" date="2021-06" db="EMBL/GenBank/DDBJ databases">
        <authorList>
            <person name="Kallberg Y."/>
            <person name="Tangrot J."/>
            <person name="Rosling A."/>
        </authorList>
    </citation>
    <scope>NUCLEOTIDE SEQUENCE</scope>
    <source>
        <strain evidence="2">FL966</strain>
    </source>
</reference>
<dbReference type="Proteomes" id="UP000789759">
    <property type="component" value="Unassembled WGS sequence"/>
</dbReference>
<name>A0A9N9H5L6_9GLOM</name>
<evidence type="ECO:0000313" key="2">
    <source>
        <dbReference type="EMBL" id="CAG8655199.1"/>
    </source>
</evidence>
<accession>A0A9N9H5L6</accession>
<dbReference type="Gene3D" id="1.10.30.10">
    <property type="entry name" value="High mobility group box domain"/>
    <property type="match status" value="1"/>
</dbReference>
<protein>
    <submittedName>
        <fullName evidence="2">14962_t:CDS:1</fullName>
    </submittedName>
</protein>
<organism evidence="2 3">
    <name type="scientific">Cetraspora pellucida</name>
    <dbReference type="NCBI Taxonomy" id="1433469"/>
    <lineage>
        <taxon>Eukaryota</taxon>
        <taxon>Fungi</taxon>
        <taxon>Fungi incertae sedis</taxon>
        <taxon>Mucoromycota</taxon>
        <taxon>Glomeromycotina</taxon>
        <taxon>Glomeromycetes</taxon>
        <taxon>Diversisporales</taxon>
        <taxon>Gigasporaceae</taxon>
        <taxon>Cetraspora</taxon>
    </lineage>
</organism>
<sequence>MNGQSQLNLLVTNQPAPRACVFINSINNPMTQKVIENSQLITLPFPPTINPHDLVVPRSDGHISRPPNNFMIYRKLFFETARAAGYKLPMSIISSMASKSWEHESDNVKKVYRKIAREAFDYYNEIFPKTKPKKKRDQWRNVPFDKFIHKTKIPKSLKSVNNDKSVKPSNFEIALNTDLSSPEMPNDLNDINSPKLNPDFFVDRTDLFDNQNVYPNPNIFMTPSNNSSSGINKESEFNSESLSAQYFDIPIQIDQQIICHFMDDDINDTLFVNTLGFSNEIPETNSSGIFDTQNTCILDNFINFNNSNEMNEMSYEHLPFTFY</sequence>
<evidence type="ECO:0000313" key="3">
    <source>
        <dbReference type="Proteomes" id="UP000789759"/>
    </source>
</evidence>
<dbReference type="InterPro" id="IPR036910">
    <property type="entry name" value="HMG_box_dom_sf"/>
</dbReference>